<dbReference type="Gene3D" id="3.30.70.100">
    <property type="match status" value="1"/>
</dbReference>
<organism evidence="3 4">
    <name type="scientific">Aspergillus violaceofuscus (strain CBS 115571)</name>
    <dbReference type="NCBI Taxonomy" id="1450538"/>
    <lineage>
        <taxon>Eukaryota</taxon>
        <taxon>Fungi</taxon>
        <taxon>Dikarya</taxon>
        <taxon>Ascomycota</taxon>
        <taxon>Pezizomycotina</taxon>
        <taxon>Eurotiomycetes</taxon>
        <taxon>Eurotiomycetidae</taxon>
        <taxon>Eurotiales</taxon>
        <taxon>Aspergillaceae</taxon>
        <taxon>Aspergillus</taxon>
    </lineage>
</organism>
<sequence>MADNAHALPLSSQTQSSVNPLHHPSQLFNPSRLTLLKKGRKHSSNSPYPRPSASRKASMDPPVTSSNTCQILQEFMTRPQKCKDQSGRLYIRSIRGGVECTPEVSSDNSHVFIVEFGSLQDRDFYKNVIPRHAEFASRIIPLVNLTTMAVFEESDFAEV</sequence>
<protein>
    <recommendedName>
        <fullName evidence="2">Stress-response A/B barrel domain-containing protein</fullName>
    </recommendedName>
</protein>
<dbReference type="Proteomes" id="UP000249829">
    <property type="component" value="Unassembled WGS sequence"/>
</dbReference>
<reference evidence="3 4" key="1">
    <citation type="submission" date="2018-02" db="EMBL/GenBank/DDBJ databases">
        <title>The genomes of Aspergillus section Nigri reveals drivers in fungal speciation.</title>
        <authorList>
            <consortium name="DOE Joint Genome Institute"/>
            <person name="Vesth T.C."/>
            <person name="Nybo J."/>
            <person name="Theobald S."/>
            <person name="Brandl J."/>
            <person name="Frisvad J.C."/>
            <person name="Nielsen K.F."/>
            <person name="Lyhne E.K."/>
            <person name="Kogle M.E."/>
            <person name="Kuo A."/>
            <person name="Riley R."/>
            <person name="Clum A."/>
            <person name="Nolan M."/>
            <person name="Lipzen A."/>
            <person name="Salamov A."/>
            <person name="Henrissat B."/>
            <person name="Wiebenga A."/>
            <person name="De vries R.P."/>
            <person name="Grigoriev I.V."/>
            <person name="Mortensen U.H."/>
            <person name="Andersen M.R."/>
            <person name="Baker S.E."/>
        </authorList>
    </citation>
    <scope>NUCLEOTIDE SEQUENCE [LARGE SCALE GENOMIC DNA]</scope>
    <source>
        <strain evidence="3 4">CBS 115571</strain>
    </source>
</reference>
<feature type="region of interest" description="Disordered" evidence="1">
    <location>
        <begin position="1"/>
        <end position="27"/>
    </location>
</feature>
<feature type="region of interest" description="Disordered" evidence="1">
    <location>
        <begin position="39"/>
        <end position="65"/>
    </location>
</feature>
<evidence type="ECO:0000313" key="4">
    <source>
        <dbReference type="Proteomes" id="UP000249829"/>
    </source>
</evidence>
<dbReference type="InterPro" id="IPR011008">
    <property type="entry name" value="Dimeric_a/b-barrel"/>
</dbReference>
<dbReference type="Pfam" id="PF07876">
    <property type="entry name" value="Dabb"/>
    <property type="match status" value="1"/>
</dbReference>
<accession>A0A2V5H512</accession>
<dbReference type="SUPFAM" id="SSF54909">
    <property type="entry name" value="Dimeric alpha+beta barrel"/>
    <property type="match status" value="1"/>
</dbReference>
<evidence type="ECO:0000259" key="2">
    <source>
        <dbReference type="PROSITE" id="PS51502"/>
    </source>
</evidence>
<gene>
    <name evidence="3" type="ORF">BO99DRAFT_433331</name>
</gene>
<evidence type="ECO:0000256" key="1">
    <source>
        <dbReference type="SAM" id="MobiDB-lite"/>
    </source>
</evidence>
<dbReference type="STRING" id="1450538.A0A2V5H512"/>
<feature type="compositionally biased region" description="Polar residues" evidence="1">
    <location>
        <begin position="10"/>
        <end position="19"/>
    </location>
</feature>
<evidence type="ECO:0000313" key="3">
    <source>
        <dbReference type="EMBL" id="PYI18601.1"/>
    </source>
</evidence>
<keyword evidence="4" id="KW-1185">Reference proteome</keyword>
<feature type="domain" description="Stress-response A/B barrel" evidence="2">
    <location>
        <begin position="49"/>
        <end position="151"/>
    </location>
</feature>
<dbReference type="InterPro" id="IPR013097">
    <property type="entry name" value="Dabb"/>
</dbReference>
<dbReference type="PROSITE" id="PS51502">
    <property type="entry name" value="S_R_A_B_BARREL"/>
    <property type="match status" value="1"/>
</dbReference>
<name>A0A2V5H512_ASPV1</name>
<dbReference type="AlphaFoldDB" id="A0A2V5H512"/>
<dbReference type="EMBL" id="KZ825142">
    <property type="protein sequence ID" value="PYI18601.1"/>
    <property type="molecule type" value="Genomic_DNA"/>
</dbReference>
<proteinExistence type="predicted"/>